<dbReference type="Pfam" id="PF23445">
    <property type="entry name" value="WHD_SNRNP200"/>
    <property type="match status" value="2"/>
</dbReference>
<evidence type="ECO:0000256" key="5">
    <source>
        <dbReference type="ARBA" id="ARBA00022840"/>
    </source>
</evidence>
<dbReference type="SUPFAM" id="SSF158702">
    <property type="entry name" value="Sec63 N-terminal domain-like"/>
    <property type="match status" value="2"/>
</dbReference>
<dbReference type="Gene3D" id="1.10.10.10">
    <property type="entry name" value="Winged helix-like DNA-binding domain superfamily/Winged helix DNA-binding domain"/>
    <property type="match status" value="2"/>
</dbReference>
<evidence type="ECO:0000313" key="9">
    <source>
        <dbReference type="EMBL" id="KAJ3224615.1"/>
    </source>
</evidence>
<evidence type="ECO:0000259" key="8">
    <source>
        <dbReference type="PROSITE" id="PS51194"/>
    </source>
</evidence>
<evidence type="ECO:0000256" key="1">
    <source>
        <dbReference type="ARBA" id="ARBA00022737"/>
    </source>
</evidence>
<keyword evidence="3" id="KW-0378">Hydrolase</keyword>
<dbReference type="FunFam" id="1.10.10.10:FF:000012">
    <property type="entry name" value="U5 small nuclear ribonucleoprotein helicase"/>
    <property type="match status" value="1"/>
</dbReference>
<dbReference type="GO" id="GO:0016787">
    <property type="term" value="F:hydrolase activity"/>
    <property type="evidence" value="ECO:0007669"/>
    <property type="project" value="UniProtKB-KW"/>
</dbReference>
<name>A0AAD5XXU6_9FUNG</name>
<accession>A0AAD5XXU6</accession>
<dbReference type="PROSITE" id="PS51194">
    <property type="entry name" value="HELICASE_CTER"/>
    <property type="match status" value="1"/>
</dbReference>
<dbReference type="SMART" id="SM00490">
    <property type="entry name" value="HELICc"/>
    <property type="match status" value="2"/>
</dbReference>
<feature type="region of interest" description="Disordered" evidence="6">
    <location>
        <begin position="405"/>
        <end position="424"/>
    </location>
</feature>
<dbReference type="InterPro" id="IPR004179">
    <property type="entry name" value="Sec63-dom"/>
</dbReference>
<feature type="domain" description="Helicase ATP-binding" evidence="7">
    <location>
        <begin position="508"/>
        <end position="692"/>
    </location>
</feature>
<dbReference type="SMART" id="SM00973">
    <property type="entry name" value="Sec63"/>
    <property type="match status" value="2"/>
</dbReference>
<dbReference type="InterPro" id="IPR057842">
    <property type="entry name" value="WH_MER3"/>
</dbReference>
<evidence type="ECO:0000259" key="7">
    <source>
        <dbReference type="PROSITE" id="PS51192"/>
    </source>
</evidence>
<evidence type="ECO:0000256" key="2">
    <source>
        <dbReference type="ARBA" id="ARBA00022741"/>
    </source>
</evidence>
<reference evidence="9" key="1">
    <citation type="submission" date="2020-05" db="EMBL/GenBank/DDBJ databases">
        <title>Phylogenomic resolution of chytrid fungi.</title>
        <authorList>
            <person name="Stajich J.E."/>
            <person name="Amses K."/>
            <person name="Simmons R."/>
            <person name="Seto K."/>
            <person name="Myers J."/>
            <person name="Bonds A."/>
            <person name="Quandt C.A."/>
            <person name="Barry K."/>
            <person name="Liu P."/>
            <person name="Grigoriev I."/>
            <person name="Longcore J.E."/>
            <person name="James T.Y."/>
        </authorList>
    </citation>
    <scope>NUCLEOTIDE SEQUENCE</scope>
    <source>
        <strain evidence="9">JEL0476</strain>
    </source>
</reference>
<dbReference type="Pfam" id="PF02889">
    <property type="entry name" value="Sec63"/>
    <property type="match status" value="2"/>
</dbReference>
<dbReference type="GO" id="GO:0003676">
    <property type="term" value="F:nucleic acid binding"/>
    <property type="evidence" value="ECO:0007669"/>
    <property type="project" value="InterPro"/>
</dbReference>
<dbReference type="GO" id="GO:0000712">
    <property type="term" value="P:resolution of meiotic recombination intermediates"/>
    <property type="evidence" value="ECO:0007669"/>
    <property type="project" value="TreeGrafter"/>
</dbReference>
<dbReference type="InterPro" id="IPR035892">
    <property type="entry name" value="C2_domain_sf"/>
</dbReference>
<gene>
    <name evidence="9" type="primary">BRR2</name>
    <name evidence="9" type="ORF">HK099_008160</name>
</gene>
<dbReference type="Gene3D" id="2.60.40.150">
    <property type="entry name" value="C2 domain"/>
    <property type="match status" value="2"/>
</dbReference>
<feature type="domain" description="Helicase C-terminal" evidence="8">
    <location>
        <begin position="726"/>
        <end position="936"/>
    </location>
</feature>
<evidence type="ECO:0000256" key="4">
    <source>
        <dbReference type="ARBA" id="ARBA00022806"/>
    </source>
</evidence>
<keyword evidence="4" id="KW-0347">Helicase</keyword>
<dbReference type="Pfam" id="PF21188">
    <property type="entry name" value="BRR2_plug"/>
    <property type="match status" value="1"/>
</dbReference>
<evidence type="ECO:0000256" key="3">
    <source>
        <dbReference type="ARBA" id="ARBA00022801"/>
    </source>
</evidence>
<dbReference type="FunFam" id="1.10.150.20:FF:000013">
    <property type="entry name" value="U5 small nuclear ribonucleoprotein kDa helicase"/>
    <property type="match status" value="1"/>
</dbReference>
<dbReference type="InterPro" id="IPR041094">
    <property type="entry name" value="Brr2_helicase_PWI"/>
</dbReference>
<dbReference type="FunFam" id="3.40.50.300:FF:000102">
    <property type="entry name" value="RNA helicase, activating signal cointegrator 1"/>
    <property type="match status" value="1"/>
</dbReference>
<dbReference type="CDD" id="cd18019">
    <property type="entry name" value="DEXHc_Brr2_1"/>
    <property type="match status" value="1"/>
</dbReference>
<evidence type="ECO:0000313" key="10">
    <source>
        <dbReference type="Proteomes" id="UP001211065"/>
    </source>
</evidence>
<feature type="compositionally biased region" description="Basic and acidic residues" evidence="6">
    <location>
        <begin position="8"/>
        <end position="18"/>
    </location>
</feature>
<dbReference type="SUPFAM" id="SSF46785">
    <property type="entry name" value="Winged helix' DNA-binding domain"/>
    <property type="match status" value="2"/>
</dbReference>
<dbReference type="Pfam" id="PF18149">
    <property type="entry name" value="Helicase_PWI"/>
    <property type="match status" value="1"/>
</dbReference>
<dbReference type="InterPro" id="IPR027417">
    <property type="entry name" value="P-loop_NTPase"/>
</dbReference>
<feature type="region of interest" description="Disordered" evidence="6">
    <location>
        <begin position="1"/>
        <end position="79"/>
    </location>
</feature>
<feature type="compositionally biased region" description="Polar residues" evidence="6">
    <location>
        <begin position="408"/>
        <end position="424"/>
    </location>
</feature>
<keyword evidence="1" id="KW-0677">Repeat</keyword>
<dbReference type="FunFam" id="1.10.3380.10:FF:000002">
    <property type="entry name" value="Activating signal cointegrator 1 complex subunit 3"/>
    <property type="match status" value="1"/>
</dbReference>
<dbReference type="PROSITE" id="PS51192">
    <property type="entry name" value="HELICASE_ATP_BIND_1"/>
    <property type="match status" value="2"/>
</dbReference>
<feature type="domain" description="Helicase ATP-binding" evidence="7">
    <location>
        <begin position="1356"/>
        <end position="1532"/>
    </location>
</feature>
<dbReference type="InterPro" id="IPR014001">
    <property type="entry name" value="Helicase_ATP-bd"/>
</dbReference>
<dbReference type="PANTHER" id="PTHR47961">
    <property type="entry name" value="DNA POLYMERASE THETA, PUTATIVE (AFU_ORTHOLOGUE AFUA_1G05260)-RELATED"/>
    <property type="match status" value="1"/>
</dbReference>
<dbReference type="FunFam" id="3.40.50.300:FF:000368">
    <property type="entry name" value="U5 small nuclear ribonucleoprotein 200 kDa helicase"/>
    <property type="match status" value="1"/>
</dbReference>
<dbReference type="FunFam" id="1.10.10.10:FF:000024">
    <property type="entry name" value="U5 small nuclear ribonucleoprotein helicase"/>
    <property type="match status" value="1"/>
</dbReference>
<proteinExistence type="predicted"/>
<dbReference type="FunFam" id="3.40.50.300:FF:000254">
    <property type="entry name" value="U5 small nuclear ribonucleoprotein helicase"/>
    <property type="match status" value="1"/>
</dbReference>
<protein>
    <submittedName>
        <fullName evidence="9">DEIH-box ATPase</fullName>
    </submittedName>
</protein>
<dbReference type="FunFam" id="2.60.40.150:FF:000133">
    <property type="entry name" value="Pre-mRNA splicing helicase, putative"/>
    <property type="match status" value="1"/>
</dbReference>
<dbReference type="InterPro" id="IPR014756">
    <property type="entry name" value="Ig_E-set"/>
</dbReference>
<evidence type="ECO:0000256" key="6">
    <source>
        <dbReference type="SAM" id="MobiDB-lite"/>
    </source>
</evidence>
<dbReference type="SUPFAM" id="SSF52540">
    <property type="entry name" value="P-loop containing nucleoside triphosphate hydrolases"/>
    <property type="match status" value="4"/>
</dbReference>
<dbReference type="GO" id="GO:0032991">
    <property type="term" value="C:protein-containing complex"/>
    <property type="evidence" value="ECO:0007669"/>
    <property type="project" value="UniProtKB-ARBA"/>
</dbReference>
<dbReference type="CDD" id="cd18795">
    <property type="entry name" value="SF2_C_Ski2"/>
    <property type="match status" value="1"/>
</dbReference>
<dbReference type="FunFam" id="3.40.50.300:FF:000062">
    <property type="entry name" value="U5 small nuclear ribonucleoprotein helicase"/>
    <property type="match status" value="1"/>
</dbReference>
<sequence>MSSQVTQHDPRFSSRRNNESTGEAESLAGKIKKGQMGSRAVRTAIEEKEKKNKKKLEKEAKLKQSGAERKSNKQKGSSIFHKGYGFNNILQATDDFESLQYRPKTKETKEIYELILAFIQKVIGDSTQEVLRGVVDEVLSILKNENLKDFDKKKEIEVFTEPLGSEQFASLVNLGKKITDFKNEDVNDLDIDDGSKRILEDTIEDGVAVEFDEEEEYSEEDIIKEDEEEDVDTMGGIVVEGEDTEITSESMDVDVDEVVVSAAGDAVKDVSLNPHDIDAFWLQRTISRFYPDAQTAQTKTLLALNILSSSSQQVENKLVEEVTEFESDKFNLVKLLTRNREIIVWCTKLAKAGSVGEDVEKVKKEMQEKGLGHILEQLNVAPTRQVEGGGRSGRRGVVENAMELDEASNVQPSSNQPSDVSSFAPKSNIDLEELAFTQGGHLNTNKNCKLPQGSFIKSKKGYKEVHVPPPASNATKSKLIAISSLPEWAQTAFSGATSLNRVQSQVYPVAFNEDKNMLLCAPTGAGKTNCAMLTILRVIGQFTNQNTGLVDLDNFKIVYIAPMKALVAEMVQNFSKRLKDYGVTVAELSGDKQLTKAQIAETQVIVATPEKWDIITRKATDRSYTNLVRLIIIDEIHLLHDDRGPVLESIVTRTLRNVEQTQQPVRLVGLSATLPNSEDVAKFLRCPEGCLFVFDNSFRPCPLKQQYIGITEKKAIKRFQLMNDITYEKVMEEAGKNQMLIFVHSRKETAKSAKTIRDMALENESISQILRQESESYEILKLAATIVENPDLQNLLPYGFGIHHAGLTRSDKNTVEKLFAEGHIQVLCSTATLAWGVNLPAHTVIIRGTQVYSPEKGKWVELSPQDVLQMLGRAGRPQFDTHGEGIIITTHQELQYYLCLLNIQLPIESQFISKLSDNLNAEIVLGSIRNRDEAVQWLGYTYLYVRMRKNPALYGISVSERNEDPHLKQKRVDLIHAAALILDKCHMIKYDRKTGKFQGTELGRIASHYYISHKSMATYNMHLKPTMSQIDLFRVFALSDEFKFIPVRDEEKLELIKMVERVPIPIKEAIDEPTAKINVLLQSYISQLKLEGFALMADMVYVTQSAGRILRAIFEISLRRGWAQLTRKTLSLCQMVDKRMWLSMNPLRQFKNTPAHVIKKLEAREQSWESYKYLTPQVLGEYSGDRQLGNSIHRLIHQFPRLEVNARVSPITRSLLKVDLILKPDFVYDERVSGASEAFWVLVEDCDSELILHQDSFVLKKKYATEDHYLGFTVELFDPLPPNYFVSVISDRWLHCETRLPISFKHLILPEKYPPHTELLDMVQKTVSELKNKEFESVFKKHGITAFNPIQSQVFQALYLGDNNVFIGAPAGCGKTVCAELALMRLWSISPKARCVYIAPYDEVVNRKLAEWTDRFKDLLGGKNIVSLTGESTTDLKLLATGDVIFTTPQKWDVLSRRWKQRKDIQTIGLCIADEIHLIGDEIGPTYEIIVSRMIYMAKQTENKIRMVALGTSLANAKDVGHWIHAASSEIFNFHPSVRPVPLEIHIQGYNIPHFPSMMLAMNKPAYFALTQLADNKSSIVFVPSRKHCRLTAVELLTFCAADGDAKKFLKYPEGLTSLINFVQDKALSQMLEHGLAFYHEALSKSDRRIVEKLFTTGVIQVVIASKETCWSLPLKANLVVLMGAQYYEGKEHRYKDYQMTDVLQMMGLACKPIGGEAGKCVLMCQTVKKDFYKKFLYEALPVESHLDQSLHDHFNAEIVTKTIENMEEAVDYLTWTFYYRRLQLSDHLSELVENTLESLAKSKCISLDEHEVSPLNLGMIAAYYNINYVTMECFATSLGPKTKLRNILDIISHAAEFLDIPIRHHEDTILQKIYERLPYKVGEPKFNDPHLKTNILLQAHFSRVQLPSDLEADQKSILEKIVQLIQAAVDVISSNGWLAPALSAMELCQMTVQAMWDKDSPLRQIPHLGQTIIEVLKKKKVETVFELMEMEDDDRSEALSLSTKEMADVANFCNRYPNIEISYDLPENTVEQGGQVVVKVQLEREEEEEEENDKKLGSVIAPFYPKTKDEGWWIVIGDVKEKTLLAIKRTTLQKKAQLTLKFSPPEKIGKVDLIMYVMCDSYSGVDQEFNLDLTVLEGVSEGEEDSGDSEMNE</sequence>
<dbReference type="GO" id="GO:0006397">
    <property type="term" value="P:mRNA processing"/>
    <property type="evidence" value="ECO:0007669"/>
    <property type="project" value="UniProtKB-ARBA"/>
</dbReference>
<keyword evidence="2" id="KW-0547">Nucleotide-binding</keyword>
<dbReference type="PIRSF" id="PIRSF039073">
    <property type="entry name" value="BRR2"/>
    <property type="match status" value="1"/>
</dbReference>
<dbReference type="InterPro" id="IPR011545">
    <property type="entry name" value="DEAD/DEAH_box_helicase_dom"/>
</dbReference>
<feature type="compositionally biased region" description="Basic and acidic residues" evidence="6">
    <location>
        <begin position="44"/>
        <end position="71"/>
    </location>
</feature>
<keyword evidence="10" id="KW-1185">Reference proteome</keyword>
<dbReference type="EMBL" id="JADGJW010000087">
    <property type="protein sequence ID" value="KAJ3224615.1"/>
    <property type="molecule type" value="Genomic_DNA"/>
</dbReference>
<comment type="caution">
    <text evidence="9">The sequence shown here is derived from an EMBL/GenBank/DDBJ whole genome shotgun (WGS) entry which is preliminary data.</text>
</comment>
<dbReference type="InterPro" id="IPR036390">
    <property type="entry name" value="WH_DNA-bd_sf"/>
</dbReference>
<dbReference type="SMART" id="SM00487">
    <property type="entry name" value="DEXDc"/>
    <property type="match status" value="2"/>
</dbReference>
<dbReference type="Pfam" id="PF00270">
    <property type="entry name" value="DEAD"/>
    <property type="match status" value="2"/>
</dbReference>
<dbReference type="Proteomes" id="UP001211065">
    <property type="component" value="Unassembled WGS sequence"/>
</dbReference>
<organism evidence="9 10">
    <name type="scientific">Clydaea vesicula</name>
    <dbReference type="NCBI Taxonomy" id="447962"/>
    <lineage>
        <taxon>Eukaryota</taxon>
        <taxon>Fungi</taxon>
        <taxon>Fungi incertae sedis</taxon>
        <taxon>Chytridiomycota</taxon>
        <taxon>Chytridiomycota incertae sedis</taxon>
        <taxon>Chytridiomycetes</taxon>
        <taxon>Lobulomycetales</taxon>
        <taxon>Lobulomycetaceae</taxon>
        <taxon>Clydaea</taxon>
    </lineage>
</organism>
<dbReference type="InterPro" id="IPR050474">
    <property type="entry name" value="Hel308_SKI2-like"/>
</dbReference>
<dbReference type="PANTHER" id="PTHR47961:SF4">
    <property type="entry name" value="ACTIVATING SIGNAL COINTEGRATOR 1 COMPLEX SUBUNIT 3"/>
    <property type="match status" value="1"/>
</dbReference>
<dbReference type="CDD" id="cd18021">
    <property type="entry name" value="DEXHc_Brr2_2"/>
    <property type="match status" value="1"/>
</dbReference>
<dbReference type="GO" id="GO:0005524">
    <property type="term" value="F:ATP binding"/>
    <property type="evidence" value="ECO:0007669"/>
    <property type="project" value="UniProtKB-KW"/>
</dbReference>
<dbReference type="FunFam" id="1.10.3380.10:FF:000001">
    <property type="entry name" value="U5 small nuclear ribonucleoprotein helicase"/>
    <property type="match status" value="1"/>
</dbReference>
<dbReference type="Gene3D" id="1.10.3380.10">
    <property type="entry name" value="Sec63 N-terminal domain-like domain"/>
    <property type="match status" value="2"/>
</dbReference>
<dbReference type="Gene3D" id="1.10.150.20">
    <property type="entry name" value="5' to 3' exonuclease, C-terminal subdomain"/>
    <property type="match status" value="2"/>
</dbReference>
<dbReference type="Pfam" id="PF00271">
    <property type="entry name" value="Helicase_C"/>
    <property type="match status" value="1"/>
</dbReference>
<keyword evidence="5" id="KW-0067">ATP-binding</keyword>
<dbReference type="SUPFAM" id="SSF81296">
    <property type="entry name" value="E set domains"/>
    <property type="match status" value="1"/>
</dbReference>
<dbReference type="FunFam" id="2.60.40.150:FF:000004">
    <property type="entry name" value="RNA helicase, activating signal cointegrator 1"/>
    <property type="match status" value="1"/>
</dbReference>
<dbReference type="GO" id="GO:0003678">
    <property type="term" value="F:DNA helicase activity"/>
    <property type="evidence" value="ECO:0007669"/>
    <property type="project" value="TreeGrafter"/>
</dbReference>
<dbReference type="InterPro" id="IPR048863">
    <property type="entry name" value="BRR2_plug"/>
</dbReference>
<dbReference type="Gene3D" id="3.40.50.300">
    <property type="entry name" value="P-loop containing nucleotide triphosphate hydrolases"/>
    <property type="match status" value="4"/>
</dbReference>
<dbReference type="InterPro" id="IPR036388">
    <property type="entry name" value="WH-like_DNA-bd_sf"/>
</dbReference>
<dbReference type="InterPro" id="IPR001650">
    <property type="entry name" value="Helicase_C-like"/>
</dbReference>
<dbReference type="GO" id="GO:0005634">
    <property type="term" value="C:nucleus"/>
    <property type="evidence" value="ECO:0007669"/>
    <property type="project" value="TreeGrafter"/>
</dbReference>